<dbReference type="RefSeq" id="WP_150394140.1">
    <property type="nucleotide sequence ID" value="NZ_RZJP01000002.1"/>
</dbReference>
<keyword evidence="2" id="KW-0812">Transmembrane</keyword>
<dbReference type="EMBL" id="RZJP01000002">
    <property type="protein sequence ID" value="KAA8816472.1"/>
    <property type="molecule type" value="Genomic_DNA"/>
</dbReference>
<evidence type="ECO:0000313" key="3">
    <source>
        <dbReference type="EMBL" id="KAA8816472.1"/>
    </source>
</evidence>
<feature type="region of interest" description="Disordered" evidence="1">
    <location>
        <begin position="1"/>
        <end position="32"/>
    </location>
</feature>
<proteinExistence type="predicted"/>
<gene>
    <name evidence="3" type="ORF">EMB92_06090</name>
</gene>
<keyword evidence="2" id="KW-0472">Membrane</keyword>
<comment type="caution">
    <text evidence="3">The sequence shown here is derived from an EMBL/GenBank/DDBJ whole genome shotgun (WGS) entry which is preliminary data.</text>
</comment>
<evidence type="ECO:0000313" key="4">
    <source>
        <dbReference type="Proteomes" id="UP000326060"/>
    </source>
</evidence>
<feature type="compositionally biased region" description="Basic residues" evidence="1">
    <location>
        <begin position="20"/>
        <end position="32"/>
    </location>
</feature>
<evidence type="ECO:0000256" key="1">
    <source>
        <dbReference type="SAM" id="MobiDB-lite"/>
    </source>
</evidence>
<accession>A0A5M9ZCH4</accession>
<organism evidence="3 4">
    <name type="scientific">Bifidobacterium callitrichos</name>
    <dbReference type="NCBI Taxonomy" id="762209"/>
    <lineage>
        <taxon>Bacteria</taxon>
        <taxon>Bacillati</taxon>
        <taxon>Actinomycetota</taxon>
        <taxon>Actinomycetes</taxon>
        <taxon>Bifidobacteriales</taxon>
        <taxon>Bifidobacteriaceae</taxon>
        <taxon>Bifidobacterium</taxon>
    </lineage>
</organism>
<reference evidence="3 4" key="1">
    <citation type="journal article" date="2019" name="Syst. Appl. Microbiol.">
        <title>Characterization of Bifidobacterium species in feaces of the Egyptian fruit bat: Description of B. vespertilionis sp. nov. and B. rousetti sp. nov.</title>
        <authorList>
            <person name="Modesto M."/>
            <person name="Satti M."/>
            <person name="Watanabe K."/>
            <person name="Puglisi E."/>
            <person name="Morelli L."/>
            <person name="Huang C.-H."/>
            <person name="Liou J.-S."/>
            <person name="Miyashita M."/>
            <person name="Tamura T."/>
            <person name="Saito S."/>
            <person name="Mori K."/>
            <person name="Huang L."/>
            <person name="Sciavilla P."/>
            <person name="Sandri C."/>
            <person name="Spiezio C."/>
            <person name="Vitali F."/>
            <person name="Cavalieri D."/>
            <person name="Perpetuini G."/>
            <person name="Tofalo R."/>
            <person name="Bonetti A."/>
            <person name="Arita M."/>
            <person name="Mattarelli P."/>
        </authorList>
    </citation>
    <scope>NUCLEOTIDE SEQUENCE [LARGE SCALE GENOMIC DNA]</scope>
    <source>
        <strain evidence="3 4">RST27</strain>
    </source>
</reference>
<keyword evidence="2" id="KW-1133">Transmembrane helix</keyword>
<protein>
    <submittedName>
        <fullName evidence="3">Uncharacterized protein</fullName>
    </submittedName>
</protein>
<dbReference type="Proteomes" id="UP000326060">
    <property type="component" value="Unassembled WGS sequence"/>
</dbReference>
<dbReference type="AlphaFoldDB" id="A0A5M9ZCH4"/>
<name>A0A5M9ZCH4_9BIFI</name>
<sequence length="66" mass="7304">MEQTENQGGRGPIMRGANRGTHKARKATRQTRRRRQWIVAVLIPVIIVTIVIAGFVASPPPEAKSE</sequence>
<feature type="transmembrane region" description="Helical" evidence="2">
    <location>
        <begin position="37"/>
        <end position="57"/>
    </location>
</feature>
<evidence type="ECO:0000256" key="2">
    <source>
        <dbReference type="SAM" id="Phobius"/>
    </source>
</evidence>